<evidence type="ECO:0008006" key="3">
    <source>
        <dbReference type="Google" id="ProtNLM"/>
    </source>
</evidence>
<dbReference type="AlphaFoldDB" id="A0A098LHA1"/>
<dbReference type="OrthoDB" id="974509at2"/>
<dbReference type="eggNOG" id="ENOG502ZA61">
    <property type="taxonomic scope" value="Bacteria"/>
</dbReference>
<keyword evidence="2" id="KW-1185">Reference proteome</keyword>
<evidence type="ECO:0000313" key="2">
    <source>
        <dbReference type="Proteomes" id="UP000030185"/>
    </source>
</evidence>
<dbReference type="STRING" id="153721.MYP_3544"/>
<evidence type="ECO:0000313" key="1">
    <source>
        <dbReference type="EMBL" id="GAL86315.1"/>
    </source>
</evidence>
<reference evidence="1 2" key="1">
    <citation type="submission" date="2014-09" db="EMBL/GenBank/DDBJ databases">
        <title>Sporocytophaga myxococcoides PG-01 genome sequencing.</title>
        <authorList>
            <person name="Liu L."/>
            <person name="Gao P.J."/>
            <person name="Chen G.J."/>
            <person name="Wang L.S."/>
        </authorList>
    </citation>
    <scope>NUCLEOTIDE SEQUENCE [LARGE SCALE GENOMIC DNA]</scope>
    <source>
        <strain evidence="1 2">PG-01</strain>
    </source>
</reference>
<comment type="caution">
    <text evidence="1">The sequence shown here is derived from an EMBL/GenBank/DDBJ whole genome shotgun (WGS) entry which is preliminary data.</text>
</comment>
<accession>A0A098LHA1</accession>
<protein>
    <recommendedName>
        <fullName evidence="3">TIR domain-containing protein</fullName>
    </recommendedName>
</protein>
<organism evidence="1 2">
    <name type="scientific">Sporocytophaga myxococcoides</name>
    <dbReference type="NCBI Taxonomy" id="153721"/>
    <lineage>
        <taxon>Bacteria</taxon>
        <taxon>Pseudomonadati</taxon>
        <taxon>Bacteroidota</taxon>
        <taxon>Cytophagia</taxon>
        <taxon>Cytophagales</taxon>
        <taxon>Cytophagaceae</taxon>
        <taxon>Sporocytophaga</taxon>
    </lineage>
</organism>
<proteinExistence type="predicted"/>
<dbReference type="EMBL" id="BBLT01000007">
    <property type="protein sequence ID" value="GAL86315.1"/>
    <property type="molecule type" value="Genomic_DNA"/>
</dbReference>
<gene>
    <name evidence="1" type="ORF">MYP_3544</name>
</gene>
<name>A0A098LHA1_9BACT</name>
<dbReference type="RefSeq" id="WP_045465991.1">
    <property type="nucleotide sequence ID" value="NZ_BBLT01000007.1"/>
</dbReference>
<sequence length="456" mass="52768">MEDSNLYLFPDCPSINTGENFWIDYLIKYLSFGLSQKGYNVKVLKDFNDPFEENGTVVYLPVFSEISLSSEDFKERLGKITSSPSILKYGIVKEEKSLGPAAKAYPELKLSKLFLLDPDTGNEVLEKDIFKKEFLNFFLFKIYDLCAELERECNSIANTDTNDRSKSLYLAEVTRDLIPVREEIRRELLQLGYKVYPNSPILGSSKEKEKMINEQIKNCVLSVHLLGKIFEETSEGNIPNYNFENQIAAQYYIDKVEGKSLDFKRIIWIPDNLLIQNENQKKFISQVHKEKKHYAGADIIKSTVEELKDIIIEKLTSNDTVSSPDSTSGEDEGQKAVYIVNSEKNKDGAESVKFMLEEFGYKVFLNRITIDKEKIERSSSILFYYHNEKSSWLRSKMCELYKLKSWEFTSTSFRRGVINFENEELPSDEIFKNVYHVKANGKIDKEVLISFFNTAF</sequence>
<dbReference type="Proteomes" id="UP000030185">
    <property type="component" value="Unassembled WGS sequence"/>
</dbReference>